<accession>A0A372JU26</accession>
<feature type="transmembrane region" description="Helical" evidence="1">
    <location>
        <begin position="195"/>
        <end position="223"/>
    </location>
</feature>
<keyword evidence="1" id="KW-1133">Transmembrane helix</keyword>
<reference evidence="2 3" key="1">
    <citation type="submission" date="2018-08" db="EMBL/GenBank/DDBJ databases">
        <title>Actinomadura jelena sp. nov., a novel Actinomycete isolated from soil in Chad.</title>
        <authorList>
            <person name="Shi L."/>
        </authorList>
    </citation>
    <scope>NUCLEOTIDE SEQUENCE [LARGE SCALE GENOMIC DNA]</scope>
    <source>
        <strain evidence="2 3">NEAU-G17</strain>
    </source>
</reference>
<dbReference type="AlphaFoldDB" id="A0A372JU26"/>
<proteinExistence type="predicted"/>
<keyword evidence="1" id="KW-0812">Transmembrane</keyword>
<comment type="caution">
    <text evidence="2">The sequence shown here is derived from an EMBL/GenBank/DDBJ whole genome shotgun (WGS) entry which is preliminary data.</text>
</comment>
<gene>
    <name evidence="2" type="ORF">DZF91_01080</name>
</gene>
<dbReference type="Proteomes" id="UP000261811">
    <property type="component" value="Unassembled WGS sequence"/>
</dbReference>
<organism evidence="2 3">
    <name type="scientific">Actinomadura logoneensis</name>
    <dbReference type="NCBI Taxonomy" id="2293572"/>
    <lineage>
        <taxon>Bacteria</taxon>
        <taxon>Bacillati</taxon>
        <taxon>Actinomycetota</taxon>
        <taxon>Actinomycetes</taxon>
        <taxon>Streptosporangiales</taxon>
        <taxon>Thermomonosporaceae</taxon>
        <taxon>Actinomadura</taxon>
    </lineage>
</organism>
<keyword evidence="1" id="KW-0472">Membrane</keyword>
<name>A0A372JU26_9ACTN</name>
<keyword evidence="3" id="KW-1185">Reference proteome</keyword>
<sequence>MYSLFCDEPPDAMELVFGSTSVDEEAPETAPLDAAVAGVAVRRDAVRDVVRRPAAALAVRGRVEAVFDRPAVVLRALVLRGPVDLRAVVLRAAVPPAAVLAAVAVDFVRPPAALVRLAAVFLAVDLRAAGAFFAVVRPDVPAFLAVDLRAVADLRAVVFFAAVDLRAVAFLVVDFRADADVRVLVPPDDLPLPTALAAAFIALAASVMALVAVVIALVMAVMARTEAFALVATDFILVAADLACVAAVVTFLAAAAVPRDGDAEAVRRVAVVRLAAVGEARFAVVFRAAVVRVAGRRFAVDARRVPVAFLAAVPRVAVVRFDAVDRPAVLRAVPVRAETVDLDAVDFAAALVRFDVALRTDVAAFPAVLLARPAVLRLDVVRDVVLVGT</sequence>
<evidence type="ECO:0000313" key="2">
    <source>
        <dbReference type="EMBL" id="RFU43449.1"/>
    </source>
</evidence>
<evidence type="ECO:0000313" key="3">
    <source>
        <dbReference type="Proteomes" id="UP000261811"/>
    </source>
</evidence>
<evidence type="ECO:0000256" key="1">
    <source>
        <dbReference type="SAM" id="Phobius"/>
    </source>
</evidence>
<protein>
    <submittedName>
        <fullName evidence="2">Uncharacterized protein</fullName>
    </submittedName>
</protein>
<feature type="transmembrane region" description="Helical" evidence="1">
    <location>
        <begin position="235"/>
        <end position="257"/>
    </location>
</feature>
<dbReference type="EMBL" id="QURH01000015">
    <property type="protein sequence ID" value="RFU43449.1"/>
    <property type="molecule type" value="Genomic_DNA"/>
</dbReference>